<organism evidence="2 3">
    <name type="scientific">Paenibacillus tyrfis</name>
    <dbReference type="NCBI Taxonomy" id="1501230"/>
    <lineage>
        <taxon>Bacteria</taxon>
        <taxon>Bacillati</taxon>
        <taxon>Bacillota</taxon>
        <taxon>Bacilli</taxon>
        <taxon>Bacillales</taxon>
        <taxon>Paenibacillaceae</taxon>
        <taxon>Paenibacillus</taxon>
    </lineage>
</organism>
<evidence type="ECO:0000259" key="1">
    <source>
        <dbReference type="Pfam" id="PF20274"/>
    </source>
</evidence>
<evidence type="ECO:0000313" key="2">
    <source>
        <dbReference type="EMBL" id="KEQ24365.1"/>
    </source>
</evidence>
<dbReference type="RefSeq" id="WP_036685503.1">
    <property type="nucleotide sequence ID" value="NZ_JNVM01000016.1"/>
</dbReference>
<dbReference type="InterPro" id="IPR046909">
    <property type="entry name" value="cREC_REC"/>
</dbReference>
<evidence type="ECO:0000313" key="3">
    <source>
        <dbReference type="Proteomes" id="UP000028123"/>
    </source>
</evidence>
<keyword evidence="2" id="KW-0132">Cell division</keyword>
<gene>
    <name evidence="2" type="ORF">ET33_08755</name>
</gene>
<comment type="caution">
    <text evidence="2">The sequence shown here is derived from an EMBL/GenBank/DDBJ whole genome shotgun (WGS) entry which is preliminary data.</text>
</comment>
<dbReference type="GO" id="GO:0051301">
    <property type="term" value="P:cell division"/>
    <property type="evidence" value="ECO:0007669"/>
    <property type="project" value="UniProtKB-KW"/>
</dbReference>
<dbReference type="OrthoDB" id="2614698at2"/>
<name>A0A081P0Z2_9BACL</name>
<keyword evidence="3" id="KW-1185">Reference proteome</keyword>
<proteinExistence type="predicted"/>
<feature type="domain" description="Cyclic-phosphate processing Receiver" evidence="1">
    <location>
        <begin position="2"/>
        <end position="85"/>
    </location>
</feature>
<sequence length="113" mass="12762">MIHVYLDDYRACPKGFVPARTVDECLLLLQECEVDVLSLDYDLGWGQPNGLELVRAMASAGLFPQRIYLHTSSDAGRQQMFQLLYASKPEHVRLTNGPMPHGLLMEISEIVKE</sequence>
<keyword evidence="2" id="KW-0131">Cell cycle</keyword>
<dbReference type="Proteomes" id="UP000028123">
    <property type="component" value="Unassembled WGS sequence"/>
</dbReference>
<dbReference type="eggNOG" id="ENOG50332Y7">
    <property type="taxonomic scope" value="Bacteria"/>
</dbReference>
<dbReference type="Pfam" id="PF20274">
    <property type="entry name" value="cREC_REC"/>
    <property type="match status" value="1"/>
</dbReference>
<reference evidence="2 3" key="1">
    <citation type="submission" date="2014-06" db="EMBL/GenBank/DDBJ databases">
        <title>Draft genome sequence of Paenibacillus sp. MSt1.</title>
        <authorList>
            <person name="Aw Y.K."/>
            <person name="Ong K.S."/>
            <person name="Gan H.M."/>
            <person name="Lee S.M."/>
        </authorList>
    </citation>
    <scope>NUCLEOTIDE SEQUENCE [LARGE SCALE GENOMIC DNA]</scope>
    <source>
        <strain evidence="2 3">MSt1</strain>
    </source>
</reference>
<dbReference type="AlphaFoldDB" id="A0A081P0Z2"/>
<protein>
    <submittedName>
        <fullName evidence="2">Cell division protein FtsJ</fullName>
    </submittedName>
</protein>
<accession>A0A081P0Z2</accession>
<dbReference type="EMBL" id="JNVM01000016">
    <property type="protein sequence ID" value="KEQ24365.1"/>
    <property type="molecule type" value="Genomic_DNA"/>
</dbReference>